<dbReference type="AlphaFoldDB" id="A0A6B9FMM3"/>
<dbReference type="RefSeq" id="WP_039892464.1">
    <property type="nucleotide sequence ID" value="NZ_CP043538.1"/>
</dbReference>
<dbReference type="OrthoDB" id="8006203at2"/>
<reference evidence="1 2" key="1">
    <citation type="journal article" date="2012" name="Genet. Mol. Biol.">
        <title>Analysis of 16S rRNA and mxaF genes revealing insights into Methylobacterium niche-specific plant association.</title>
        <authorList>
            <person name="Dourado M.N."/>
            <person name="Andreote F.D."/>
            <person name="Dini-Andreote F."/>
            <person name="Conti R."/>
            <person name="Araujo J.M."/>
            <person name="Araujo W.L."/>
        </authorList>
    </citation>
    <scope>NUCLEOTIDE SEQUENCE [LARGE SCALE GENOMIC DNA]</scope>
    <source>
        <strain evidence="1 2">SR1.6/6</strain>
    </source>
</reference>
<proteinExistence type="predicted"/>
<evidence type="ECO:0000313" key="2">
    <source>
        <dbReference type="Proteomes" id="UP000012488"/>
    </source>
</evidence>
<dbReference type="Proteomes" id="UP000012488">
    <property type="component" value="Chromosome"/>
</dbReference>
<dbReference type="KEGG" id="mmes:MMSR116_11015"/>
<name>A0A6B9FMM3_9HYPH</name>
<gene>
    <name evidence="1" type="ORF">MMSR116_11015</name>
</gene>
<evidence type="ECO:0000313" key="1">
    <source>
        <dbReference type="EMBL" id="QGY02345.1"/>
    </source>
</evidence>
<organism evidence="1 2">
    <name type="scientific">Methylobacterium mesophilicum SR1.6/6</name>
    <dbReference type="NCBI Taxonomy" id="908290"/>
    <lineage>
        <taxon>Bacteria</taxon>
        <taxon>Pseudomonadati</taxon>
        <taxon>Pseudomonadota</taxon>
        <taxon>Alphaproteobacteria</taxon>
        <taxon>Hyphomicrobiales</taxon>
        <taxon>Methylobacteriaceae</taxon>
        <taxon>Methylobacterium</taxon>
    </lineage>
</organism>
<accession>A0A6B9FMM3</accession>
<sequence>MSAERDEKLAEALDYLRMPEVTKAKYAVVPVQGDRQAVAIIEGVIADMRADRARLLIAFHDAIRRPLGVTPDSGAEFYDPRMADEAEGRRRLKQAGGRHAYRPHKLYPHFCAQCGYAQREALMHLPADDAGLNERGGGSAA</sequence>
<protein>
    <submittedName>
        <fullName evidence="1">Uncharacterized protein</fullName>
    </submittedName>
</protein>
<dbReference type="EMBL" id="CP043538">
    <property type="protein sequence ID" value="QGY02345.1"/>
    <property type="molecule type" value="Genomic_DNA"/>
</dbReference>
<reference evidence="1 2" key="2">
    <citation type="journal article" date="2013" name="Genome Announc.">
        <title>Draft Genome Sequence of Methylobacterium mesophilicum Strain SR1.6/6, Isolated from Citrus sinensis.</title>
        <authorList>
            <person name="Marinho Almeida D."/>
            <person name="Dini-Andreote F."/>
            <person name="Camargo Neves A.A."/>
            <person name="Juca Ramos R.T."/>
            <person name="Andreote F.D."/>
            <person name="Carneiro A.R."/>
            <person name="Oliveira de Souza Lima A."/>
            <person name="Caracciolo Gomes de Sa P.H."/>
            <person name="Ribeiro Barbosa M.S."/>
            <person name="Araujo W.L."/>
            <person name="Silva A."/>
        </authorList>
    </citation>
    <scope>NUCLEOTIDE SEQUENCE [LARGE SCALE GENOMIC DNA]</scope>
    <source>
        <strain evidence="1 2">SR1.6/6</strain>
    </source>
</reference>